<protein>
    <submittedName>
        <fullName evidence="11">Mechanosensitive ion channel-like protein</fullName>
    </submittedName>
</protein>
<dbReference type="GO" id="GO:0005886">
    <property type="term" value="C:plasma membrane"/>
    <property type="evidence" value="ECO:0007669"/>
    <property type="project" value="UniProtKB-SubCell"/>
</dbReference>
<feature type="domain" description="Mechanosensitive ion channel MscS" evidence="8">
    <location>
        <begin position="202"/>
        <end position="268"/>
    </location>
</feature>
<dbReference type="RefSeq" id="WP_245953696.1">
    <property type="nucleotide sequence ID" value="NZ_QRDP01000004.1"/>
</dbReference>
<evidence type="ECO:0000256" key="6">
    <source>
        <dbReference type="ARBA" id="ARBA00023136"/>
    </source>
</evidence>
<dbReference type="InterPro" id="IPR023408">
    <property type="entry name" value="MscS_beta-dom_sf"/>
</dbReference>
<keyword evidence="6 7" id="KW-0472">Membrane</keyword>
<dbReference type="SUPFAM" id="SSF82861">
    <property type="entry name" value="Mechanosensitive channel protein MscS (YggB), transmembrane region"/>
    <property type="match status" value="1"/>
</dbReference>
<feature type="transmembrane region" description="Helical" evidence="7">
    <location>
        <begin position="186"/>
        <end position="210"/>
    </location>
</feature>
<dbReference type="EMBL" id="QRDP01000004">
    <property type="protein sequence ID" value="RED16132.1"/>
    <property type="molecule type" value="Genomic_DNA"/>
</dbReference>
<comment type="caution">
    <text evidence="11">The sequence shown here is derived from an EMBL/GenBank/DDBJ whole genome shotgun (WGS) entry which is preliminary data.</text>
</comment>
<feature type="transmembrane region" description="Helical" evidence="7">
    <location>
        <begin position="40"/>
        <end position="57"/>
    </location>
</feature>
<dbReference type="InterPro" id="IPR011066">
    <property type="entry name" value="MscS_channel_C_sf"/>
</dbReference>
<accession>A0A3D9FEY9</accession>
<evidence type="ECO:0000313" key="12">
    <source>
        <dbReference type="Proteomes" id="UP000256310"/>
    </source>
</evidence>
<evidence type="ECO:0000259" key="9">
    <source>
        <dbReference type="Pfam" id="PF21082"/>
    </source>
</evidence>
<dbReference type="GO" id="GO:0008381">
    <property type="term" value="F:mechanosensitive monoatomic ion channel activity"/>
    <property type="evidence" value="ECO:0007669"/>
    <property type="project" value="UniProtKB-ARBA"/>
</dbReference>
<evidence type="ECO:0000256" key="3">
    <source>
        <dbReference type="ARBA" id="ARBA00022475"/>
    </source>
</evidence>
<evidence type="ECO:0000256" key="7">
    <source>
        <dbReference type="SAM" id="Phobius"/>
    </source>
</evidence>
<name>A0A3D9FEY9_9SPHN</name>
<dbReference type="InterPro" id="IPR006685">
    <property type="entry name" value="MscS_channel_2nd"/>
</dbReference>
<keyword evidence="12" id="KW-1185">Reference proteome</keyword>
<feature type="transmembrane region" description="Helical" evidence="7">
    <location>
        <begin position="156"/>
        <end position="174"/>
    </location>
</feature>
<feature type="transmembrane region" description="Helical" evidence="7">
    <location>
        <begin position="88"/>
        <end position="108"/>
    </location>
</feature>
<keyword evidence="4 7" id="KW-0812">Transmembrane</keyword>
<keyword evidence="3" id="KW-1003">Cell membrane</keyword>
<dbReference type="InterPro" id="IPR010920">
    <property type="entry name" value="LSM_dom_sf"/>
</dbReference>
<comment type="subcellular location">
    <subcellularLocation>
        <location evidence="1">Cell membrane</location>
        <topology evidence="1">Multi-pass membrane protein</topology>
    </subcellularLocation>
</comment>
<feature type="domain" description="Mechanosensitive ion channel transmembrane helices 2/3" evidence="10">
    <location>
        <begin position="160"/>
        <end position="200"/>
    </location>
</feature>
<sequence length="389" mass="42557">MTEPTSIEIIPDITEMNVAERLHKVGQDAITWLDTHTAEILIGLGFAAIIVLVMVGLRRYGRRWYERNTSLETWQSVVGRTMAKTRTWFMIALALEVVAVFSDAPGLIARSIGFLFSIAMVVQSAIWARSIILGFVEHRTRTDESSSEALGSAMKLIRVLVTFGVVAIAGIVVLDNLNVDVTGLVAGLGIGGIAIGLAAQGIFSDLFAALSIIFDKPFKVGDAVHYDGTFATVEQIGLKSTRLRAVTGEEVIISNTNLLDKEIMNLTRLNRRRVTFNVGVIYQTPPEKARRVPDILRDIINAEGHTFIRSGFTGFGASSLDYELQFDVQSANYEVVYNARHAIGIAIFQRFAEEGLEFAYPTQTTFTAAPDGEMIMPYPEGGWGASGDS</sequence>
<evidence type="ECO:0000256" key="1">
    <source>
        <dbReference type="ARBA" id="ARBA00004651"/>
    </source>
</evidence>
<evidence type="ECO:0000259" key="8">
    <source>
        <dbReference type="Pfam" id="PF00924"/>
    </source>
</evidence>
<dbReference type="AlphaFoldDB" id="A0A3D9FEY9"/>
<dbReference type="Gene3D" id="3.30.70.100">
    <property type="match status" value="1"/>
</dbReference>
<dbReference type="Gene3D" id="2.30.30.60">
    <property type="match status" value="1"/>
</dbReference>
<dbReference type="InterPro" id="IPR011014">
    <property type="entry name" value="MscS_channel_TM-2"/>
</dbReference>
<feature type="transmembrane region" description="Helical" evidence="7">
    <location>
        <begin position="114"/>
        <end position="136"/>
    </location>
</feature>
<dbReference type="InterPro" id="IPR049278">
    <property type="entry name" value="MS_channel_C"/>
</dbReference>
<feature type="domain" description="Mechanosensitive ion channel MscS C-terminal" evidence="9">
    <location>
        <begin position="274"/>
        <end position="358"/>
    </location>
</feature>
<dbReference type="SUPFAM" id="SSF50182">
    <property type="entry name" value="Sm-like ribonucleoproteins"/>
    <property type="match status" value="1"/>
</dbReference>
<evidence type="ECO:0000256" key="5">
    <source>
        <dbReference type="ARBA" id="ARBA00022989"/>
    </source>
</evidence>
<dbReference type="PANTHER" id="PTHR30566:SF25">
    <property type="entry name" value="INNER MEMBRANE PROTEIN"/>
    <property type="match status" value="1"/>
</dbReference>
<reference evidence="11 12" key="1">
    <citation type="submission" date="2018-07" db="EMBL/GenBank/DDBJ databases">
        <title>Genomic Encyclopedia of Type Strains, Phase IV (KMG-IV): sequencing the most valuable type-strain genomes for metagenomic binning, comparative biology and taxonomic classification.</title>
        <authorList>
            <person name="Goeker M."/>
        </authorList>
    </citation>
    <scope>NUCLEOTIDE SEQUENCE [LARGE SCALE GENOMIC DNA]</scope>
    <source>
        <strain evidence="11 12">DSM 26725</strain>
    </source>
</reference>
<keyword evidence="5 7" id="KW-1133">Transmembrane helix</keyword>
<proteinExistence type="inferred from homology"/>
<dbReference type="Gene3D" id="1.10.287.1260">
    <property type="match status" value="1"/>
</dbReference>
<dbReference type="SUPFAM" id="SSF82689">
    <property type="entry name" value="Mechanosensitive channel protein MscS (YggB), C-terminal domain"/>
    <property type="match status" value="1"/>
</dbReference>
<comment type="similarity">
    <text evidence="2">Belongs to the MscS (TC 1.A.23) family.</text>
</comment>
<evidence type="ECO:0000256" key="4">
    <source>
        <dbReference type="ARBA" id="ARBA00022692"/>
    </source>
</evidence>
<dbReference type="Proteomes" id="UP000256310">
    <property type="component" value="Unassembled WGS sequence"/>
</dbReference>
<evidence type="ECO:0000313" key="11">
    <source>
        <dbReference type="EMBL" id="RED16132.1"/>
    </source>
</evidence>
<evidence type="ECO:0000259" key="10">
    <source>
        <dbReference type="Pfam" id="PF21088"/>
    </source>
</evidence>
<dbReference type="Pfam" id="PF21082">
    <property type="entry name" value="MS_channel_3rd"/>
    <property type="match status" value="1"/>
</dbReference>
<dbReference type="PANTHER" id="PTHR30566">
    <property type="entry name" value="YNAI-RELATED MECHANOSENSITIVE ION CHANNEL"/>
    <property type="match status" value="1"/>
</dbReference>
<dbReference type="InterPro" id="IPR049142">
    <property type="entry name" value="MS_channel_1st"/>
</dbReference>
<organism evidence="11 12">
    <name type="scientific">Parasphingopyxis lamellibrachiae</name>
    <dbReference type="NCBI Taxonomy" id="680125"/>
    <lineage>
        <taxon>Bacteria</taxon>
        <taxon>Pseudomonadati</taxon>
        <taxon>Pseudomonadota</taxon>
        <taxon>Alphaproteobacteria</taxon>
        <taxon>Sphingomonadales</taxon>
        <taxon>Sphingomonadaceae</taxon>
        <taxon>Parasphingopyxis</taxon>
    </lineage>
</organism>
<gene>
    <name evidence="11" type="ORF">DFR46_1146</name>
</gene>
<evidence type="ECO:0000256" key="2">
    <source>
        <dbReference type="ARBA" id="ARBA00008017"/>
    </source>
</evidence>
<dbReference type="Pfam" id="PF00924">
    <property type="entry name" value="MS_channel_2nd"/>
    <property type="match status" value="1"/>
</dbReference>
<dbReference type="Pfam" id="PF21088">
    <property type="entry name" value="MS_channel_1st"/>
    <property type="match status" value="1"/>
</dbReference>